<dbReference type="SUPFAM" id="SSF53098">
    <property type="entry name" value="Ribonuclease H-like"/>
    <property type="match status" value="1"/>
</dbReference>
<dbReference type="EnsemblMetazoa" id="Aqu2.1.39065_001">
    <property type="protein sequence ID" value="Aqu2.1.39065_001"/>
    <property type="gene ID" value="Aqu2.1.39065"/>
</dbReference>
<proteinExistence type="predicted"/>
<evidence type="ECO:0000313" key="1">
    <source>
        <dbReference type="EnsemblMetazoa" id="Aqu2.1.39065_001"/>
    </source>
</evidence>
<dbReference type="AlphaFoldDB" id="A0A1X7VFI1"/>
<sequence>MAGHKSGVAKGIMELEPRALHTLCYGHALNLAVQDSIKHVKLMKDTFDTTHEIIKLIKKSPKREAIFKSISTFESLSIRTLCVTR</sequence>
<dbReference type="InParanoid" id="A0A1X7VFI1"/>
<evidence type="ECO:0008006" key="2">
    <source>
        <dbReference type="Google" id="ProtNLM"/>
    </source>
</evidence>
<reference evidence="1" key="1">
    <citation type="submission" date="2017-05" db="UniProtKB">
        <authorList>
            <consortium name="EnsemblMetazoa"/>
        </authorList>
    </citation>
    <scope>IDENTIFICATION</scope>
</reference>
<dbReference type="OrthoDB" id="10063194at2759"/>
<name>A0A1X7VFI1_AMPQE</name>
<dbReference type="InterPro" id="IPR012337">
    <property type="entry name" value="RNaseH-like_sf"/>
</dbReference>
<accession>A0A1X7VFI1</accession>
<organism evidence="1">
    <name type="scientific">Amphimedon queenslandica</name>
    <name type="common">Sponge</name>
    <dbReference type="NCBI Taxonomy" id="400682"/>
    <lineage>
        <taxon>Eukaryota</taxon>
        <taxon>Metazoa</taxon>
        <taxon>Porifera</taxon>
        <taxon>Demospongiae</taxon>
        <taxon>Heteroscleromorpha</taxon>
        <taxon>Haplosclerida</taxon>
        <taxon>Niphatidae</taxon>
        <taxon>Amphimedon</taxon>
    </lineage>
</organism>
<protein>
    <recommendedName>
        <fullName evidence="2">DUF4371 domain-containing protein</fullName>
    </recommendedName>
</protein>